<sequence>MRRCTSLEASALMWAVIGILEVAPCFVPVPLLSSPNGSETRRTPWWRTPWRRAPWTPWPPYAFPVLMLGLGMTFSLAVAVTMFGRPVGIKFMIVLVVSVTPAVFLVMPTLTLGEASHLVLMVVFLVVLFLEPVLVQSNPAVPLLELLAFRTPRLAGAWSRAPPCGTAPTPSSASRAAIGSWRPRSPV</sequence>
<keyword evidence="2" id="KW-0812">Transmembrane</keyword>
<feature type="transmembrane region" description="Helical" evidence="2">
    <location>
        <begin position="61"/>
        <end position="84"/>
    </location>
</feature>
<evidence type="ECO:0000256" key="1">
    <source>
        <dbReference type="SAM" id="MobiDB-lite"/>
    </source>
</evidence>
<dbReference type="EMBL" id="CAUYUJ010015120">
    <property type="protein sequence ID" value="CAK0850115.1"/>
    <property type="molecule type" value="Genomic_DNA"/>
</dbReference>
<proteinExistence type="predicted"/>
<feature type="transmembrane region" description="Helical" evidence="2">
    <location>
        <begin position="12"/>
        <end position="32"/>
    </location>
</feature>
<feature type="compositionally biased region" description="Low complexity" evidence="1">
    <location>
        <begin position="166"/>
        <end position="177"/>
    </location>
</feature>
<dbReference type="Proteomes" id="UP001189429">
    <property type="component" value="Unassembled WGS sequence"/>
</dbReference>
<keyword evidence="2" id="KW-0472">Membrane</keyword>
<feature type="transmembrane region" description="Helical" evidence="2">
    <location>
        <begin position="116"/>
        <end position="135"/>
    </location>
</feature>
<protein>
    <submittedName>
        <fullName evidence="3">Uncharacterized protein</fullName>
    </submittedName>
</protein>
<feature type="transmembrane region" description="Helical" evidence="2">
    <location>
        <begin position="91"/>
        <end position="110"/>
    </location>
</feature>
<feature type="region of interest" description="Disordered" evidence="1">
    <location>
        <begin position="160"/>
        <end position="187"/>
    </location>
</feature>
<reference evidence="3" key="1">
    <citation type="submission" date="2023-10" db="EMBL/GenBank/DDBJ databases">
        <authorList>
            <person name="Chen Y."/>
            <person name="Shah S."/>
            <person name="Dougan E. K."/>
            <person name="Thang M."/>
            <person name="Chan C."/>
        </authorList>
    </citation>
    <scope>NUCLEOTIDE SEQUENCE [LARGE SCALE GENOMIC DNA]</scope>
</reference>
<evidence type="ECO:0000313" key="4">
    <source>
        <dbReference type="Proteomes" id="UP001189429"/>
    </source>
</evidence>
<evidence type="ECO:0000256" key="2">
    <source>
        <dbReference type="SAM" id="Phobius"/>
    </source>
</evidence>
<name>A0ABN9TV29_9DINO</name>
<evidence type="ECO:0000313" key="3">
    <source>
        <dbReference type="EMBL" id="CAK0850115.1"/>
    </source>
</evidence>
<keyword evidence="4" id="KW-1185">Reference proteome</keyword>
<organism evidence="3 4">
    <name type="scientific">Prorocentrum cordatum</name>
    <dbReference type="NCBI Taxonomy" id="2364126"/>
    <lineage>
        <taxon>Eukaryota</taxon>
        <taxon>Sar</taxon>
        <taxon>Alveolata</taxon>
        <taxon>Dinophyceae</taxon>
        <taxon>Prorocentrales</taxon>
        <taxon>Prorocentraceae</taxon>
        <taxon>Prorocentrum</taxon>
    </lineage>
</organism>
<keyword evidence="2" id="KW-1133">Transmembrane helix</keyword>
<accession>A0ABN9TV29</accession>
<comment type="caution">
    <text evidence="3">The sequence shown here is derived from an EMBL/GenBank/DDBJ whole genome shotgun (WGS) entry which is preliminary data.</text>
</comment>
<gene>
    <name evidence="3" type="ORF">PCOR1329_LOCUS42625</name>
</gene>